<feature type="region of interest" description="Disordered" evidence="9">
    <location>
        <begin position="429"/>
        <end position="462"/>
    </location>
</feature>
<feature type="transmembrane region" description="Helical" evidence="10">
    <location>
        <begin position="73"/>
        <end position="97"/>
    </location>
</feature>
<keyword evidence="4 8" id="KW-0297">G-protein coupled receptor</keyword>
<evidence type="ECO:0000256" key="9">
    <source>
        <dbReference type="SAM" id="MobiDB-lite"/>
    </source>
</evidence>
<dbReference type="GO" id="GO:0042923">
    <property type="term" value="F:neuropeptide binding"/>
    <property type="evidence" value="ECO:0007669"/>
    <property type="project" value="TreeGrafter"/>
</dbReference>
<proteinExistence type="inferred from homology"/>
<sequence>MDYYSSPDNNQQQNNNNGLSTALAPDQWPQNVVEPNVWPHFLWRSHPPGDRHNICLPIQASFPELVDLLPIQLLFSVLYLLIWLASIVGNASVLYVVSLKQVQLSSVRSVFICSLAASDILMSLTSLPITAISIFTRDWVFPSPFCKLMGIFQGGTVFVSSFTLTAIAVDRYILIRHPTKQKIKFRTAVSIVVGVWALGYACALPIGIFSSTQVYPPFCGTFCEENWPDTDEQSGRSRIRKLYGLLVLIVQFGLPTVISSLCYWSIGRLIRRQMQKRQERQVVLLQESKDRMKSQKNRTNRMMVTMVAGLVLAWLPMNLINLWRDFNSENSANSEDAKSAEWYSLIFAACHSVAMTSAVWNPLIYSFFNPQFKETIRTSLERRRQSQAAAALLMTQQHQQQGGSAGESRRTSARSLSVFMTSSAAGANGQNGSNFLTPKRGTKNCSSKSRGEKCHFNGRRSSQLNSQRQFEKLIGI</sequence>
<feature type="transmembrane region" description="Helical" evidence="10">
    <location>
        <begin position="343"/>
        <end position="368"/>
    </location>
</feature>
<comment type="subcellular location">
    <subcellularLocation>
        <location evidence="1">Membrane</location>
        <topology evidence="1">Multi-pass membrane protein</topology>
    </subcellularLocation>
</comment>
<evidence type="ECO:0000256" key="6">
    <source>
        <dbReference type="ARBA" id="ARBA00023170"/>
    </source>
</evidence>
<reference evidence="12" key="1">
    <citation type="submission" date="2014-05" db="EMBL/GenBank/DDBJ databases">
        <title>The genome and life-stage specific transcriptomes of Globodera pallida elucidate key aspects of plant parasitism by a cyst nematode.</title>
        <authorList>
            <person name="Cotton J.A."/>
            <person name="Lilley C.J."/>
            <person name="Jones L.M."/>
            <person name="Kikuchi T."/>
            <person name="Reid A.J."/>
            <person name="Thorpe P."/>
            <person name="Tsai I.J."/>
            <person name="Beasley H."/>
            <person name="Blok V."/>
            <person name="Cock P.J.A."/>
            <person name="Van den Akker S.E."/>
            <person name="Holroyd N."/>
            <person name="Hunt M."/>
            <person name="Mantelin S."/>
            <person name="Naghra H."/>
            <person name="Pain A."/>
            <person name="Palomares-Rius J.E."/>
            <person name="Zarowiecki M."/>
            <person name="Berriman M."/>
            <person name="Jones J.T."/>
            <person name="Urwin P.E."/>
        </authorList>
    </citation>
    <scope>NUCLEOTIDE SEQUENCE [LARGE SCALE GENOMIC DNA]</scope>
    <source>
        <strain evidence="12">Lindley</strain>
    </source>
</reference>
<keyword evidence="6 8" id="KW-0675">Receptor</keyword>
<dbReference type="Gene3D" id="1.20.1070.10">
    <property type="entry name" value="Rhodopsin 7-helix transmembrane proteins"/>
    <property type="match status" value="1"/>
</dbReference>
<keyword evidence="3 10" id="KW-1133">Transmembrane helix</keyword>
<feature type="transmembrane region" description="Helical" evidence="10">
    <location>
        <begin position="242"/>
        <end position="266"/>
    </location>
</feature>
<feature type="domain" description="G-protein coupled receptors family 1 profile" evidence="11">
    <location>
        <begin position="89"/>
        <end position="365"/>
    </location>
</feature>
<evidence type="ECO:0000313" key="12">
    <source>
        <dbReference type="Proteomes" id="UP000050741"/>
    </source>
</evidence>
<evidence type="ECO:0000256" key="8">
    <source>
        <dbReference type="RuleBase" id="RU000688"/>
    </source>
</evidence>
<feature type="transmembrane region" description="Helical" evidence="10">
    <location>
        <begin position="187"/>
        <end position="208"/>
    </location>
</feature>
<evidence type="ECO:0000256" key="3">
    <source>
        <dbReference type="ARBA" id="ARBA00022989"/>
    </source>
</evidence>
<dbReference type="AlphaFoldDB" id="A0A183C6X6"/>
<evidence type="ECO:0000256" key="10">
    <source>
        <dbReference type="SAM" id="Phobius"/>
    </source>
</evidence>
<keyword evidence="5 10" id="KW-0472">Membrane</keyword>
<name>A0A183C6X6_GLOPA</name>
<dbReference type="CDD" id="cd15203">
    <property type="entry name" value="7tmA_NPYR-like"/>
    <property type="match status" value="1"/>
</dbReference>
<dbReference type="GO" id="GO:0008188">
    <property type="term" value="F:neuropeptide receptor activity"/>
    <property type="evidence" value="ECO:0007669"/>
    <property type="project" value="TreeGrafter"/>
</dbReference>
<feature type="region of interest" description="Disordered" evidence="9">
    <location>
        <begin position="1"/>
        <end position="20"/>
    </location>
</feature>
<dbReference type="PANTHER" id="PTHR24235">
    <property type="entry name" value="NEUROPEPTIDE Y RECEPTOR"/>
    <property type="match status" value="1"/>
</dbReference>
<dbReference type="Proteomes" id="UP000050741">
    <property type="component" value="Unassembled WGS sequence"/>
</dbReference>
<organism evidence="12 13">
    <name type="scientific">Globodera pallida</name>
    <name type="common">Potato cyst nematode worm</name>
    <name type="synonym">Heterodera pallida</name>
    <dbReference type="NCBI Taxonomy" id="36090"/>
    <lineage>
        <taxon>Eukaryota</taxon>
        <taxon>Metazoa</taxon>
        <taxon>Ecdysozoa</taxon>
        <taxon>Nematoda</taxon>
        <taxon>Chromadorea</taxon>
        <taxon>Rhabditida</taxon>
        <taxon>Tylenchina</taxon>
        <taxon>Tylenchomorpha</taxon>
        <taxon>Tylenchoidea</taxon>
        <taxon>Heteroderidae</taxon>
        <taxon>Heteroderinae</taxon>
        <taxon>Globodera</taxon>
    </lineage>
</organism>
<protein>
    <submittedName>
        <fullName evidence="13">G_PROTEIN_RECEP_F1_2 domain-containing protein</fullName>
    </submittedName>
</protein>
<dbReference type="GO" id="GO:0043005">
    <property type="term" value="C:neuron projection"/>
    <property type="evidence" value="ECO:0007669"/>
    <property type="project" value="TreeGrafter"/>
</dbReference>
<dbReference type="WBParaSite" id="GPLIN_000862200">
    <property type="protein sequence ID" value="GPLIN_000862200"/>
    <property type="gene ID" value="GPLIN_000862200"/>
</dbReference>
<evidence type="ECO:0000256" key="4">
    <source>
        <dbReference type="ARBA" id="ARBA00023040"/>
    </source>
</evidence>
<dbReference type="PROSITE" id="PS00237">
    <property type="entry name" value="G_PROTEIN_RECEP_F1_1"/>
    <property type="match status" value="1"/>
</dbReference>
<evidence type="ECO:0000313" key="13">
    <source>
        <dbReference type="WBParaSite" id="GPLIN_000862200"/>
    </source>
</evidence>
<dbReference type="InterPro" id="IPR000276">
    <property type="entry name" value="GPCR_Rhodpsn"/>
</dbReference>
<dbReference type="PROSITE" id="PS50262">
    <property type="entry name" value="G_PROTEIN_RECEP_F1_2"/>
    <property type="match status" value="1"/>
</dbReference>
<evidence type="ECO:0000256" key="1">
    <source>
        <dbReference type="ARBA" id="ARBA00004141"/>
    </source>
</evidence>
<feature type="transmembrane region" description="Helical" evidence="10">
    <location>
        <begin position="155"/>
        <end position="175"/>
    </location>
</feature>
<keyword evidence="7 8" id="KW-0807">Transducer</keyword>
<evidence type="ECO:0000256" key="2">
    <source>
        <dbReference type="ARBA" id="ARBA00022692"/>
    </source>
</evidence>
<keyword evidence="12" id="KW-1185">Reference proteome</keyword>
<dbReference type="InterPro" id="IPR017452">
    <property type="entry name" value="GPCR_Rhodpsn_7TM"/>
</dbReference>
<dbReference type="PRINTS" id="PR00237">
    <property type="entry name" value="GPCRRHODOPSN"/>
</dbReference>
<dbReference type="SUPFAM" id="SSF81321">
    <property type="entry name" value="Family A G protein-coupled receptor-like"/>
    <property type="match status" value="1"/>
</dbReference>
<accession>A0A183C6X6</accession>
<comment type="similarity">
    <text evidence="8">Belongs to the G-protein coupled receptor 1 family.</text>
</comment>
<reference evidence="13" key="2">
    <citation type="submission" date="2016-06" db="UniProtKB">
        <authorList>
            <consortium name="WormBaseParasite"/>
        </authorList>
    </citation>
    <scope>IDENTIFICATION</scope>
</reference>
<evidence type="ECO:0000259" key="11">
    <source>
        <dbReference type="PROSITE" id="PS50262"/>
    </source>
</evidence>
<dbReference type="Pfam" id="PF00001">
    <property type="entry name" value="7tm_1"/>
    <property type="match status" value="1"/>
</dbReference>
<feature type="transmembrane region" description="Helical" evidence="10">
    <location>
        <begin position="109"/>
        <end position="135"/>
    </location>
</feature>
<keyword evidence="2 8" id="KW-0812">Transmembrane</keyword>
<evidence type="ECO:0000256" key="7">
    <source>
        <dbReference type="ARBA" id="ARBA00023224"/>
    </source>
</evidence>
<feature type="transmembrane region" description="Helical" evidence="10">
    <location>
        <begin position="302"/>
        <end position="323"/>
    </location>
</feature>
<dbReference type="PANTHER" id="PTHR24235:SF18">
    <property type="entry name" value="G-PROTEIN COUPLED RECEPTORS FAMILY 1 PROFILE DOMAIN-CONTAINING PROTEIN"/>
    <property type="match status" value="1"/>
</dbReference>
<dbReference type="GO" id="GO:0005886">
    <property type="term" value="C:plasma membrane"/>
    <property type="evidence" value="ECO:0007669"/>
    <property type="project" value="TreeGrafter"/>
</dbReference>
<evidence type="ECO:0000256" key="5">
    <source>
        <dbReference type="ARBA" id="ARBA00023136"/>
    </source>
</evidence>